<dbReference type="RefSeq" id="XP_025348183.1">
    <property type="nucleotide sequence ID" value="XM_025492391.1"/>
</dbReference>
<dbReference type="GO" id="GO:0030246">
    <property type="term" value="F:carbohydrate binding"/>
    <property type="evidence" value="ECO:0007669"/>
    <property type="project" value="InterPro"/>
</dbReference>
<dbReference type="STRING" id="1684307.A0A316U9F8"/>
<dbReference type="GO" id="GO:0004034">
    <property type="term" value="F:aldose 1-epimerase activity"/>
    <property type="evidence" value="ECO:0007669"/>
    <property type="project" value="TreeGrafter"/>
</dbReference>
<gene>
    <name evidence="1" type="ORF">BCV69DRAFT_282526</name>
</gene>
<dbReference type="InterPro" id="IPR011013">
    <property type="entry name" value="Gal_mutarotase_sf_dom"/>
</dbReference>
<dbReference type="InterPro" id="IPR008183">
    <property type="entry name" value="Aldose_1/G6P_1-epimerase"/>
</dbReference>
<proteinExistence type="predicted"/>
<dbReference type="SUPFAM" id="SSF74650">
    <property type="entry name" value="Galactose mutarotase-like"/>
    <property type="match status" value="2"/>
</dbReference>
<sequence>MSSSAPRQSSNVDPFQPIILEHPAVPDLQAHILPYGLTVHRLLLNRRPRDLLQDAPESEESVEVYDLIVGPEKETDHCDGGRNFFGPVVGPYANRLPAGVTRFSYSEQRGERKAGLVDNEVNSPEWSGPGVCLHGGPEMPESRSSQLQSGPFDRMIWEPVAAKDQIGGSLFSQLELSSLSTAGVAFRLFRIDYEETTVGAGQAPRGVRVEALFTLSSSSPSVATFIDLIPRSESVGIFGVEYRARFHEGDPSLNQLTPLNITQHWGFNLSASDPSSAVQKAENGQIDAHQLRIMKSRKEVAVMELQSNGLPTGKLLPFEDSRSAGHDWTDAGKDGLGKAIADGIPEAGYDNFYTWPLIPSSFSREEEMSQTPQALLRSESSKLTLAFRTNQSGFQLYTANGQPTAPADPKASGGTRKLIHRTALNPSARSDEGGNAFRSAAFIEFGHPHATFLHEGLQDFIGCGEDTLLRVGETYRNWVSIEVLDG</sequence>
<name>A0A316U9F8_9BASI</name>
<keyword evidence="2" id="KW-1185">Reference proteome</keyword>
<dbReference type="OrthoDB" id="274691at2759"/>
<dbReference type="Pfam" id="PF01263">
    <property type="entry name" value="Aldose_epim"/>
    <property type="match status" value="1"/>
</dbReference>
<dbReference type="GO" id="GO:0006006">
    <property type="term" value="P:glucose metabolic process"/>
    <property type="evidence" value="ECO:0007669"/>
    <property type="project" value="TreeGrafter"/>
</dbReference>
<dbReference type="InterPro" id="IPR014718">
    <property type="entry name" value="GH-type_carb-bd"/>
</dbReference>
<protein>
    <recommendedName>
        <fullName evidence="3">Galactose mutarotase-like protein</fullName>
    </recommendedName>
</protein>
<dbReference type="Proteomes" id="UP000245942">
    <property type="component" value="Unassembled WGS sequence"/>
</dbReference>
<dbReference type="GO" id="GO:0033499">
    <property type="term" value="P:galactose catabolic process via UDP-galactose, Leloir pathway"/>
    <property type="evidence" value="ECO:0007669"/>
    <property type="project" value="TreeGrafter"/>
</dbReference>
<reference evidence="1 2" key="1">
    <citation type="journal article" date="2018" name="Mol. Biol. Evol.">
        <title>Broad Genomic Sampling Reveals a Smut Pathogenic Ancestry of the Fungal Clade Ustilaginomycotina.</title>
        <authorList>
            <person name="Kijpornyongpan T."/>
            <person name="Mondo S.J."/>
            <person name="Barry K."/>
            <person name="Sandor L."/>
            <person name="Lee J."/>
            <person name="Lipzen A."/>
            <person name="Pangilinan J."/>
            <person name="LaButti K."/>
            <person name="Hainaut M."/>
            <person name="Henrissat B."/>
            <person name="Grigoriev I.V."/>
            <person name="Spatafora J.W."/>
            <person name="Aime M.C."/>
        </authorList>
    </citation>
    <scope>NUCLEOTIDE SEQUENCE [LARGE SCALE GENOMIC DNA]</scope>
    <source>
        <strain evidence="1 2">MCA 4718</strain>
    </source>
</reference>
<dbReference type="PANTHER" id="PTHR10091:SF0">
    <property type="entry name" value="GALACTOSE MUTAROTASE"/>
    <property type="match status" value="1"/>
</dbReference>
<dbReference type="GeneID" id="37014125"/>
<evidence type="ECO:0000313" key="1">
    <source>
        <dbReference type="EMBL" id="PWN21023.1"/>
    </source>
</evidence>
<accession>A0A316U9F8</accession>
<evidence type="ECO:0000313" key="2">
    <source>
        <dbReference type="Proteomes" id="UP000245942"/>
    </source>
</evidence>
<dbReference type="EMBL" id="KZ819326">
    <property type="protein sequence ID" value="PWN21023.1"/>
    <property type="molecule type" value="Genomic_DNA"/>
</dbReference>
<evidence type="ECO:0008006" key="3">
    <source>
        <dbReference type="Google" id="ProtNLM"/>
    </source>
</evidence>
<organism evidence="1 2">
    <name type="scientific">Pseudomicrostroma glucosiphilum</name>
    <dbReference type="NCBI Taxonomy" id="1684307"/>
    <lineage>
        <taxon>Eukaryota</taxon>
        <taxon>Fungi</taxon>
        <taxon>Dikarya</taxon>
        <taxon>Basidiomycota</taxon>
        <taxon>Ustilaginomycotina</taxon>
        <taxon>Exobasidiomycetes</taxon>
        <taxon>Microstromatales</taxon>
        <taxon>Microstromatales incertae sedis</taxon>
        <taxon>Pseudomicrostroma</taxon>
    </lineage>
</organism>
<dbReference type="PANTHER" id="PTHR10091">
    <property type="entry name" value="ALDOSE-1-EPIMERASE"/>
    <property type="match status" value="1"/>
</dbReference>
<dbReference type="AlphaFoldDB" id="A0A316U9F8"/>
<dbReference type="Gene3D" id="2.70.98.10">
    <property type="match status" value="1"/>
</dbReference>